<comment type="caution">
    <text evidence="10">The sequence shown here is derived from an EMBL/GenBank/DDBJ whole genome shotgun (WGS) entry which is preliminary data.</text>
</comment>
<reference evidence="10" key="1">
    <citation type="submission" date="2020-06" db="EMBL/GenBank/DDBJ databases">
        <authorList>
            <person name="Li T."/>
            <person name="Hu X."/>
            <person name="Zhang T."/>
            <person name="Song X."/>
            <person name="Zhang H."/>
            <person name="Dai N."/>
            <person name="Sheng W."/>
            <person name="Hou X."/>
            <person name="Wei L."/>
        </authorList>
    </citation>
    <scope>NUCLEOTIDE SEQUENCE</scope>
    <source>
        <strain evidence="10">G02</strain>
        <tissue evidence="10">Leaf</tissue>
    </source>
</reference>
<dbReference type="PANTHER" id="PTHR33399:SF3">
    <property type="entry name" value="OXYGEN-EVOLVING ENHANCER PROTEIN 3-1, CHLOROPLASTIC"/>
    <property type="match status" value="1"/>
</dbReference>
<dbReference type="Gene3D" id="1.20.120.290">
    <property type="entry name" value="Oxygen-evolving enhancer protein 3 (PsbQ), four-helix up-down bundle"/>
    <property type="match status" value="1"/>
</dbReference>
<keyword evidence="4" id="KW-0934">Plastid</keyword>
<evidence type="ECO:0000256" key="2">
    <source>
        <dbReference type="ARBA" id="ARBA00022528"/>
    </source>
</evidence>
<reference evidence="10" key="2">
    <citation type="journal article" date="2024" name="Plant">
        <title>Genomic evolution and insights into agronomic trait innovations of Sesamum species.</title>
        <authorList>
            <person name="Miao H."/>
            <person name="Wang L."/>
            <person name="Qu L."/>
            <person name="Liu H."/>
            <person name="Sun Y."/>
            <person name="Le M."/>
            <person name="Wang Q."/>
            <person name="Wei S."/>
            <person name="Zheng Y."/>
            <person name="Lin W."/>
            <person name="Duan Y."/>
            <person name="Cao H."/>
            <person name="Xiong S."/>
            <person name="Wang X."/>
            <person name="Wei L."/>
            <person name="Li C."/>
            <person name="Ma Q."/>
            <person name="Ju M."/>
            <person name="Zhao R."/>
            <person name="Li G."/>
            <person name="Mu C."/>
            <person name="Tian Q."/>
            <person name="Mei H."/>
            <person name="Zhang T."/>
            <person name="Gao T."/>
            <person name="Zhang H."/>
        </authorList>
    </citation>
    <scope>NUCLEOTIDE SEQUENCE</scope>
    <source>
        <strain evidence="10">G02</strain>
    </source>
</reference>
<keyword evidence="7" id="KW-0472">Membrane</keyword>
<dbReference type="GO" id="GO:0009654">
    <property type="term" value="C:photosystem II oxygen evolving complex"/>
    <property type="evidence" value="ECO:0007669"/>
    <property type="project" value="InterPro"/>
</dbReference>
<protein>
    <submittedName>
        <fullName evidence="10">Oxygen-evolving enhancer protein 3, chloroplastic</fullName>
    </submittedName>
</protein>
<dbReference type="AlphaFoldDB" id="A0AAW2KGL8"/>
<dbReference type="GO" id="GO:0005509">
    <property type="term" value="F:calcium ion binding"/>
    <property type="evidence" value="ECO:0007669"/>
    <property type="project" value="InterPro"/>
</dbReference>
<dbReference type="PANTHER" id="PTHR33399">
    <property type="entry name" value="OXYGEN-EVOLVING ENHANCER PROTEIN 3-1, CHLOROPLASTIC"/>
    <property type="match status" value="1"/>
</dbReference>
<evidence type="ECO:0000256" key="5">
    <source>
        <dbReference type="ARBA" id="ARBA00022946"/>
    </source>
</evidence>
<dbReference type="InterPro" id="IPR008797">
    <property type="entry name" value="PSII_PsbQ"/>
</dbReference>
<dbReference type="SUPFAM" id="SSF101112">
    <property type="entry name" value="Oxygen-evolving enhancer protein 3"/>
    <property type="match status" value="1"/>
</dbReference>
<comment type="similarity">
    <text evidence="9">Belongs to the PsbQ family.</text>
</comment>
<evidence type="ECO:0000256" key="9">
    <source>
        <dbReference type="ARBA" id="ARBA00035649"/>
    </source>
</evidence>
<evidence type="ECO:0000256" key="1">
    <source>
        <dbReference type="ARBA" id="ARBA00004334"/>
    </source>
</evidence>
<dbReference type="InterPro" id="IPR023222">
    <property type="entry name" value="PsbQ-like_dom_sf"/>
</dbReference>
<dbReference type="GO" id="GO:0009767">
    <property type="term" value="P:photosynthetic electron transport chain"/>
    <property type="evidence" value="ECO:0007669"/>
    <property type="project" value="TreeGrafter"/>
</dbReference>
<evidence type="ECO:0000256" key="7">
    <source>
        <dbReference type="ARBA" id="ARBA00023136"/>
    </source>
</evidence>
<evidence type="ECO:0000256" key="3">
    <source>
        <dbReference type="ARBA" id="ARBA00022531"/>
    </source>
</evidence>
<keyword evidence="5" id="KW-0809">Transit peptide</keyword>
<dbReference type="GO" id="GO:0009535">
    <property type="term" value="C:chloroplast thylakoid membrane"/>
    <property type="evidence" value="ECO:0007669"/>
    <property type="project" value="UniProtKB-SubCell"/>
</dbReference>
<dbReference type="Pfam" id="PF05757">
    <property type="entry name" value="PsbQ"/>
    <property type="match status" value="1"/>
</dbReference>
<dbReference type="EMBL" id="JACGWJ010000028">
    <property type="protein sequence ID" value="KAL0305881.1"/>
    <property type="molecule type" value="Genomic_DNA"/>
</dbReference>
<keyword evidence="6" id="KW-0793">Thylakoid</keyword>
<accession>A0AAW2KGL8</accession>
<keyword evidence="2" id="KW-0150">Chloroplast</keyword>
<comment type="subcellular location">
    <subcellularLocation>
        <location evidence="1">Plastid</location>
        <location evidence="1">Chloroplast thylakoid membrane</location>
    </subcellularLocation>
</comment>
<sequence length="194" mass="21303">MAQAMASMLACVALSSRPGRQPSHPLDHPNTADCLAQTRFSVRAQHQNSADTETSRRAMLGLVAAGIASGSFVQAFSLKQANQDWSTTSHLRWTPAEYLRYDLKTVISAKPKEEETPTRPHWETPPGHQQCELIPSSTFVLPGYSDLLAPIDTSKSCFVLYQLDHAAKIKSTPEAEKYYAETVATLDDVLSKLG</sequence>
<evidence type="ECO:0000256" key="6">
    <source>
        <dbReference type="ARBA" id="ARBA00023078"/>
    </source>
</evidence>
<proteinExistence type="inferred from homology"/>
<evidence type="ECO:0000256" key="8">
    <source>
        <dbReference type="ARBA" id="ARBA00023276"/>
    </source>
</evidence>
<keyword evidence="8" id="KW-0604">Photosystem II</keyword>
<evidence type="ECO:0000256" key="4">
    <source>
        <dbReference type="ARBA" id="ARBA00022640"/>
    </source>
</evidence>
<gene>
    <name evidence="10" type="ORF">Sradi_6005400</name>
</gene>
<dbReference type="InterPro" id="IPR054099">
    <property type="entry name" value="PSII_PsbQ_pln"/>
</dbReference>
<dbReference type="GO" id="GO:0019898">
    <property type="term" value="C:extrinsic component of membrane"/>
    <property type="evidence" value="ECO:0007669"/>
    <property type="project" value="InterPro"/>
</dbReference>
<name>A0AAW2KGL8_SESRA</name>
<evidence type="ECO:0000313" key="10">
    <source>
        <dbReference type="EMBL" id="KAL0305881.1"/>
    </source>
</evidence>
<organism evidence="10">
    <name type="scientific">Sesamum radiatum</name>
    <name type="common">Black benniseed</name>
    <dbReference type="NCBI Taxonomy" id="300843"/>
    <lineage>
        <taxon>Eukaryota</taxon>
        <taxon>Viridiplantae</taxon>
        <taxon>Streptophyta</taxon>
        <taxon>Embryophyta</taxon>
        <taxon>Tracheophyta</taxon>
        <taxon>Spermatophyta</taxon>
        <taxon>Magnoliopsida</taxon>
        <taxon>eudicotyledons</taxon>
        <taxon>Gunneridae</taxon>
        <taxon>Pentapetalae</taxon>
        <taxon>asterids</taxon>
        <taxon>lamiids</taxon>
        <taxon>Lamiales</taxon>
        <taxon>Pedaliaceae</taxon>
        <taxon>Sesamum</taxon>
    </lineage>
</organism>
<keyword evidence="3" id="KW-0602">Photosynthesis</keyword>